<dbReference type="PANTHER" id="PTHR13271:SF137">
    <property type="entry name" value="SET DOMAIN-CONTAINING PROTEIN"/>
    <property type="match status" value="1"/>
</dbReference>
<dbReference type="EMBL" id="JWZX01003361">
    <property type="protein sequence ID" value="KOO21453.1"/>
    <property type="molecule type" value="Genomic_DNA"/>
</dbReference>
<dbReference type="AlphaFoldDB" id="A0A0M0J5J2"/>
<dbReference type="Proteomes" id="UP000037460">
    <property type="component" value="Unassembled WGS sequence"/>
</dbReference>
<gene>
    <name evidence="1" type="ORF">Ctob_001525</name>
</gene>
<accession>A0A0M0J5J2</accession>
<dbReference type="OrthoDB" id="341421at2759"/>
<proteinExistence type="predicted"/>
<dbReference type="InterPro" id="IPR050600">
    <property type="entry name" value="SETD3_SETD6_MTase"/>
</dbReference>
<evidence type="ECO:0000313" key="2">
    <source>
        <dbReference type="Proteomes" id="UP000037460"/>
    </source>
</evidence>
<name>A0A0M0J5J2_9EUKA</name>
<evidence type="ECO:0000313" key="1">
    <source>
        <dbReference type="EMBL" id="KOO21453.1"/>
    </source>
</evidence>
<reference evidence="2" key="1">
    <citation type="journal article" date="2015" name="PLoS Genet.">
        <title>Genome Sequence and Transcriptome Analyses of Chrysochromulina tobin: Metabolic Tools for Enhanced Algal Fitness in the Prominent Order Prymnesiales (Haptophyceae).</title>
        <authorList>
            <person name="Hovde B.T."/>
            <person name="Deodato C.R."/>
            <person name="Hunsperger H.M."/>
            <person name="Ryken S.A."/>
            <person name="Yost W."/>
            <person name="Jha R.K."/>
            <person name="Patterson J."/>
            <person name="Monnat R.J. Jr."/>
            <person name="Barlow S.B."/>
            <person name="Starkenburg S.R."/>
            <person name="Cattolico R.A."/>
        </authorList>
    </citation>
    <scope>NUCLEOTIDE SEQUENCE</scope>
    <source>
        <strain evidence="2">CCMP291</strain>
    </source>
</reference>
<dbReference type="GO" id="GO:0016279">
    <property type="term" value="F:protein-lysine N-methyltransferase activity"/>
    <property type="evidence" value="ECO:0007669"/>
    <property type="project" value="TreeGrafter"/>
</dbReference>
<keyword evidence="1" id="KW-0489">Methyltransferase</keyword>
<dbReference type="SUPFAM" id="SSF82199">
    <property type="entry name" value="SET domain"/>
    <property type="match status" value="1"/>
</dbReference>
<comment type="caution">
    <text evidence="1">The sequence shown here is derived from an EMBL/GenBank/DDBJ whole genome shotgun (WGS) entry which is preliminary data.</text>
</comment>
<dbReference type="InterPro" id="IPR046341">
    <property type="entry name" value="SET_dom_sf"/>
</dbReference>
<dbReference type="Gene3D" id="3.90.1410.10">
    <property type="entry name" value="set domain protein methyltransferase, domain 1"/>
    <property type="match status" value="1"/>
</dbReference>
<protein>
    <submittedName>
        <fullName evidence="1">Protein n-methyltransferase</fullName>
    </submittedName>
</protein>
<dbReference type="CDD" id="cd10527">
    <property type="entry name" value="SET_LSMT"/>
    <property type="match status" value="1"/>
</dbReference>
<keyword evidence="2" id="KW-1185">Reference proteome</keyword>
<organism evidence="1 2">
    <name type="scientific">Chrysochromulina tobinii</name>
    <dbReference type="NCBI Taxonomy" id="1460289"/>
    <lineage>
        <taxon>Eukaryota</taxon>
        <taxon>Haptista</taxon>
        <taxon>Haptophyta</taxon>
        <taxon>Prymnesiophyceae</taxon>
        <taxon>Prymnesiales</taxon>
        <taxon>Chrysochromulinaceae</taxon>
        <taxon>Chrysochromulina</taxon>
    </lineage>
</organism>
<sequence>MRQDSLLAEGLRRSTTFSDLNGAFEEWAKKSGIEKFEPMEIHEFPDTGRGVRATTEIVPSARIVKVPSRLALQVNSLTKSPAWCDEACWKAAKWDARLAMMLLREEQDARSDLKPWLAQLPRSFNTPVLWSDAAAAFGVVSYPALSAAVAAQRAEWDAARAKAPGAPSKEKWDWAMNVARSRAFSGPYTPSTFVGSLSTLFGASTLALVYALVVGGAGAADQAFDGFLAAVVFILCNDFLIGPRFSSAKRHVLCPWIDLLNHDGNLGKSEIAYEYFSDAFAARLDPDGGAVAAGSEVLISYGPRTNDVLLQYYGFVQPNNPFDIFAVQQEMLILDLNAHRTLSAEALPALAKAGLTDPTAFHALSADGAGESTSRLARLVLHPAAASQADEGKQPLSPTAEADVHRALAAVAEARLAAMLLPEQVAAAALAEDVPRELMTAFIAEKRRVLEASSRALRRKALGVGA</sequence>
<dbReference type="PANTHER" id="PTHR13271">
    <property type="entry name" value="UNCHARACTERIZED PUTATIVE METHYLTRANSFERASE"/>
    <property type="match status" value="1"/>
</dbReference>
<dbReference type="GO" id="GO:0032259">
    <property type="term" value="P:methylation"/>
    <property type="evidence" value="ECO:0007669"/>
    <property type="project" value="UniProtKB-KW"/>
</dbReference>
<keyword evidence="1" id="KW-0808">Transferase</keyword>